<dbReference type="InterPro" id="IPR051206">
    <property type="entry name" value="NAMLAA_amidase_2"/>
</dbReference>
<name>U5QGE0_GLOK1</name>
<dbReference type="EC" id="3.5.1.28" evidence="2"/>
<dbReference type="Pfam" id="PF01510">
    <property type="entry name" value="Amidase_2"/>
    <property type="match status" value="1"/>
</dbReference>
<dbReference type="InterPro" id="IPR002502">
    <property type="entry name" value="Amidase_domain"/>
</dbReference>
<dbReference type="PANTHER" id="PTHR30417">
    <property type="entry name" value="N-ACETYLMURAMOYL-L-ALANINE AMIDASE AMID"/>
    <property type="match status" value="1"/>
</dbReference>
<dbReference type="eggNOG" id="COG3023">
    <property type="taxonomic scope" value="Bacteria"/>
</dbReference>
<dbReference type="Proteomes" id="UP000017396">
    <property type="component" value="Chromosome"/>
</dbReference>
<dbReference type="SMART" id="SM00644">
    <property type="entry name" value="Ami_2"/>
    <property type="match status" value="1"/>
</dbReference>
<sequence>MARAPHAPMNRILPALIFCLLLVVPQVFAASPPEIIDRPIPFGPERRALTLQYIRQHYDPEASAIAIVPRMIVVHWTDGPTLASALATFTPARLSGRTDIRKGGPLNVSSQFVVDRNGTIYRLMSETQLARHVIGLNWLAIGIENVGGPRLPLTSAQLAANAWLVRDLARRFSIEYLIGHLEYSRFRGSALWRERVRGYFTGKDDPGPAFMARLRARVADLKLKDRP</sequence>
<dbReference type="InterPro" id="IPR036505">
    <property type="entry name" value="Amidase/PGRP_sf"/>
</dbReference>
<evidence type="ECO:0000256" key="4">
    <source>
        <dbReference type="ARBA" id="ARBA00023316"/>
    </source>
</evidence>
<protein>
    <recommendedName>
        <fullName evidence="2">N-acetylmuramoyl-L-alanine amidase</fullName>
        <ecNumber evidence="2">3.5.1.28</ecNumber>
    </recommendedName>
</protein>
<accession>U5QGE0</accession>
<comment type="catalytic activity">
    <reaction evidence="1">
        <text>Hydrolyzes the link between N-acetylmuramoyl residues and L-amino acid residues in certain cell-wall glycopeptides.</text>
        <dbReference type="EC" id="3.5.1.28"/>
    </reaction>
</comment>
<evidence type="ECO:0000256" key="3">
    <source>
        <dbReference type="ARBA" id="ARBA00022801"/>
    </source>
</evidence>
<dbReference type="CDD" id="cd06583">
    <property type="entry name" value="PGRP"/>
    <property type="match status" value="1"/>
</dbReference>
<feature type="chain" id="PRO_5004664053" description="N-acetylmuramoyl-L-alanine amidase" evidence="5">
    <location>
        <begin position="30"/>
        <end position="227"/>
    </location>
</feature>
<dbReference type="PANTHER" id="PTHR30417:SF1">
    <property type="entry name" value="N-ACETYLMURAMOYL-L-ALANINE AMIDASE AMID"/>
    <property type="match status" value="1"/>
</dbReference>
<dbReference type="GO" id="GO:0009253">
    <property type="term" value="P:peptidoglycan catabolic process"/>
    <property type="evidence" value="ECO:0007669"/>
    <property type="project" value="InterPro"/>
</dbReference>
<dbReference type="STRING" id="1183438.GKIL_1687"/>
<dbReference type="KEGG" id="glj:GKIL_1687"/>
<proteinExistence type="predicted"/>
<evidence type="ECO:0000313" key="7">
    <source>
        <dbReference type="EMBL" id="AGY57933.1"/>
    </source>
</evidence>
<dbReference type="GO" id="GO:0071555">
    <property type="term" value="P:cell wall organization"/>
    <property type="evidence" value="ECO:0007669"/>
    <property type="project" value="UniProtKB-KW"/>
</dbReference>
<dbReference type="GO" id="GO:0008745">
    <property type="term" value="F:N-acetylmuramoyl-L-alanine amidase activity"/>
    <property type="evidence" value="ECO:0007669"/>
    <property type="project" value="UniProtKB-EC"/>
</dbReference>
<dbReference type="EMBL" id="CP003587">
    <property type="protein sequence ID" value="AGY57933.1"/>
    <property type="molecule type" value="Genomic_DNA"/>
</dbReference>
<keyword evidence="3" id="KW-0378">Hydrolase</keyword>
<dbReference type="Gene3D" id="3.40.80.10">
    <property type="entry name" value="Peptidoglycan recognition protein-like"/>
    <property type="match status" value="1"/>
</dbReference>
<reference evidence="7 8" key="1">
    <citation type="journal article" date="2013" name="PLoS ONE">
        <title>Cultivation and Complete Genome Sequencing of Gloeobacter kilaueensis sp. nov., from a Lava Cave in Kilauea Caldera, Hawai'i.</title>
        <authorList>
            <person name="Saw J.H."/>
            <person name="Schatz M."/>
            <person name="Brown M.V."/>
            <person name="Kunkel D.D."/>
            <person name="Foster J.S."/>
            <person name="Shick H."/>
            <person name="Christensen S."/>
            <person name="Hou S."/>
            <person name="Wan X."/>
            <person name="Donachie S.P."/>
        </authorList>
    </citation>
    <scope>NUCLEOTIDE SEQUENCE [LARGE SCALE GENOMIC DNA]</scope>
    <source>
        <strain evidence="8">JS</strain>
    </source>
</reference>
<dbReference type="SUPFAM" id="SSF55846">
    <property type="entry name" value="N-acetylmuramoyl-L-alanine amidase-like"/>
    <property type="match status" value="1"/>
</dbReference>
<organism evidence="7 8">
    <name type="scientific">Gloeobacter kilaueensis (strain ATCC BAA-2537 / CCAP 1431/1 / ULC 316 / JS1)</name>
    <dbReference type="NCBI Taxonomy" id="1183438"/>
    <lineage>
        <taxon>Bacteria</taxon>
        <taxon>Bacillati</taxon>
        <taxon>Cyanobacteriota</taxon>
        <taxon>Cyanophyceae</taxon>
        <taxon>Gloeobacterales</taxon>
        <taxon>Gloeobacteraceae</taxon>
        <taxon>Gloeobacter</taxon>
    </lineage>
</organism>
<dbReference type="RefSeq" id="WP_023173052.1">
    <property type="nucleotide sequence ID" value="NC_022600.1"/>
</dbReference>
<evidence type="ECO:0000256" key="2">
    <source>
        <dbReference type="ARBA" id="ARBA00011901"/>
    </source>
</evidence>
<feature type="signal peptide" evidence="5">
    <location>
        <begin position="1"/>
        <end position="29"/>
    </location>
</feature>
<evidence type="ECO:0000256" key="5">
    <source>
        <dbReference type="SAM" id="SignalP"/>
    </source>
</evidence>
<dbReference type="HOGENOM" id="CLU_101772_0_0_3"/>
<evidence type="ECO:0000256" key="1">
    <source>
        <dbReference type="ARBA" id="ARBA00001561"/>
    </source>
</evidence>
<keyword evidence="4" id="KW-0961">Cell wall biogenesis/degradation</keyword>
<dbReference type="PATRIC" id="fig|1183438.3.peg.1661"/>
<gene>
    <name evidence="7" type="ORF">GKIL_1687</name>
</gene>
<keyword evidence="5" id="KW-0732">Signal</keyword>
<evidence type="ECO:0000259" key="6">
    <source>
        <dbReference type="SMART" id="SM00644"/>
    </source>
</evidence>
<dbReference type="AlphaFoldDB" id="U5QGE0"/>
<feature type="domain" description="N-acetylmuramoyl-L-alanine amidase" evidence="6">
    <location>
        <begin position="57"/>
        <end position="198"/>
    </location>
</feature>
<dbReference type="GO" id="GO:0009254">
    <property type="term" value="P:peptidoglycan turnover"/>
    <property type="evidence" value="ECO:0007669"/>
    <property type="project" value="TreeGrafter"/>
</dbReference>
<keyword evidence="8" id="KW-1185">Reference proteome</keyword>
<evidence type="ECO:0000313" key="8">
    <source>
        <dbReference type="Proteomes" id="UP000017396"/>
    </source>
</evidence>